<organism evidence="1 2">
    <name type="scientific">Aspergillus melleus</name>
    <dbReference type="NCBI Taxonomy" id="138277"/>
    <lineage>
        <taxon>Eukaryota</taxon>
        <taxon>Fungi</taxon>
        <taxon>Dikarya</taxon>
        <taxon>Ascomycota</taxon>
        <taxon>Pezizomycotina</taxon>
        <taxon>Eurotiomycetes</taxon>
        <taxon>Eurotiomycetidae</taxon>
        <taxon>Eurotiales</taxon>
        <taxon>Aspergillaceae</taxon>
        <taxon>Aspergillus</taxon>
        <taxon>Aspergillus subgen. Circumdati</taxon>
    </lineage>
</organism>
<dbReference type="Proteomes" id="UP001177260">
    <property type="component" value="Unassembled WGS sequence"/>
</dbReference>
<sequence>MSAPGTLSPGAYLAAGTPLIVTCAGFVGVRCAMNFRVYKRLLIADYVSMLGFAFVTIAFAMNHVIIQRFANPLGSLNWLNQVRFSFDILTCVWLTSEQVAVVITVIIAFELWTTKAPIMLVYVRIFGIKKWLEYVCYTSLAISGLAYICAMSPTFMRCDPNAKSATLEDLAYCTTAQDVLIFFLPMPLVYQLHLRPAKKLAVGAVFFSGILGIAASIASLYFKYRAYKGATSDTLSTMLCA</sequence>
<protein>
    <submittedName>
        <fullName evidence="1">Uncharacterized protein</fullName>
    </submittedName>
</protein>
<name>A0ACC3AU46_9EURO</name>
<evidence type="ECO:0000313" key="2">
    <source>
        <dbReference type="Proteomes" id="UP001177260"/>
    </source>
</evidence>
<dbReference type="EMBL" id="JAOPJF010000066">
    <property type="protein sequence ID" value="KAK1141314.1"/>
    <property type="molecule type" value="Genomic_DNA"/>
</dbReference>
<accession>A0ACC3AU46</accession>
<evidence type="ECO:0000313" key="1">
    <source>
        <dbReference type="EMBL" id="KAK1141314.1"/>
    </source>
</evidence>
<proteinExistence type="predicted"/>
<reference evidence="1 2" key="1">
    <citation type="journal article" date="2023" name="ACS Omega">
        <title>Identification of the Neoaspergillic Acid Biosynthesis Gene Cluster by Establishing an In Vitro CRISPR-Ribonucleoprotein Genetic System in Aspergillus melleus.</title>
        <authorList>
            <person name="Yuan B."/>
            <person name="Grau M.F."/>
            <person name="Murata R.M."/>
            <person name="Torok T."/>
            <person name="Venkateswaran K."/>
            <person name="Stajich J.E."/>
            <person name="Wang C.C.C."/>
        </authorList>
    </citation>
    <scope>NUCLEOTIDE SEQUENCE [LARGE SCALE GENOMIC DNA]</scope>
    <source>
        <strain evidence="1 2">IMV 1140</strain>
    </source>
</reference>
<comment type="caution">
    <text evidence="1">The sequence shown here is derived from an EMBL/GenBank/DDBJ whole genome shotgun (WGS) entry which is preliminary data.</text>
</comment>
<keyword evidence="2" id="KW-1185">Reference proteome</keyword>
<gene>
    <name evidence="1" type="ORF">N8T08_009221</name>
</gene>